<dbReference type="EMBL" id="JBIAXI010000010">
    <property type="protein sequence ID" value="MFF4774895.1"/>
    <property type="molecule type" value="Genomic_DNA"/>
</dbReference>
<evidence type="ECO:0000313" key="2">
    <source>
        <dbReference type="Proteomes" id="UP001602119"/>
    </source>
</evidence>
<accession>A0ABW6V6N0</accession>
<sequence>MANQKYKYTPELLAEAAANSVSIADVLRYLRIPWSGGTHAHLSRRLKHFGIDTSHFLGQSHYRGRESPRRRRPDEILVVLPPGSPRPRRSQLKRALAAVGVPYRCDACRIEAIWQGRSITLHVDHINGDWLDNRKENLRFLCPNCHSQTDTYAGKNKGS</sequence>
<name>A0ABW6V6N0_MICFU</name>
<protein>
    <recommendedName>
        <fullName evidence="3">HNH endonuclease</fullName>
    </recommendedName>
</protein>
<proteinExistence type="predicted"/>
<keyword evidence="2" id="KW-1185">Reference proteome</keyword>
<comment type="caution">
    <text evidence="1">The sequence shown here is derived from an EMBL/GenBank/DDBJ whole genome shotgun (WGS) entry which is preliminary data.</text>
</comment>
<gene>
    <name evidence="1" type="ORF">ACFY05_18755</name>
</gene>
<dbReference type="Proteomes" id="UP001602119">
    <property type="component" value="Unassembled WGS sequence"/>
</dbReference>
<dbReference type="RefSeq" id="WP_387343175.1">
    <property type="nucleotide sequence ID" value="NZ_JBIAXI010000010.1"/>
</dbReference>
<dbReference type="CDD" id="cd00085">
    <property type="entry name" value="HNHc"/>
    <property type="match status" value="1"/>
</dbReference>
<evidence type="ECO:0008006" key="3">
    <source>
        <dbReference type="Google" id="ProtNLM"/>
    </source>
</evidence>
<organism evidence="1 2">
    <name type="scientific">Microtetraspora fusca</name>
    <dbReference type="NCBI Taxonomy" id="1997"/>
    <lineage>
        <taxon>Bacteria</taxon>
        <taxon>Bacillati</taxon>
        <taxon>Actinomycetota</taxon>
        <taxon>Actinomycetes</taxon>
        <taxon>Streptosporangiales</taxon>
        <taxon>Streptosporangiaceae</taxon>
        <taxon>Microtetraspora</taxon>
    </lineage>
</organism>
<reference evidence="1 2" key="1">
    <citation type="submission" date="2024-10" db="EMBL/GenBank/DDBJ databases">
        <title>The Natural Products Discovery Center: Release of the First 8490 Sequenced Strains for Exploring Actinobacteria Biosynthetic Diversity.</title>
        <authorList>
            <person name="Kalkreuter E."/>
            <person name="Kautsar S.A."/>
            <person name="Yang D."/>
            <person name="Bader C.D."/>
            <person name="Teijaro C.N."/>
            <person name="Fluegel L."/>
            <person name="Davis C.M."/>
            <person name="Simpson J.R."/>
            <person name="Lauterbach L."/>
            <person name="Steele A.D."/>
            <person name="Gui C."/>
            <person name="Meng S."/>
            <person name="Li G."/>
            <person name="Viehrig K."/>
            <person name="Ye F."/>
            <person name="Su P."/>
            <person name="Kiefer A.F."/>
            <person name="Nichols A."/>
            <person name="Cepeda A.J."/>
            <person name="Yan W."/>
            <person name="Fan B."/>
            <person name="Jiang Y."/>
            <person name="Adhikari A."/>
            <person name="Zheng C.-J."/>
            <person name="Schuster L."/>
            <person name="Cowan T.M."/>
            <person name="Smanski M.J."/>
            <person name="Chevrette M.G."/>
            <person name="De Carvalho L.P.S."/>
            <person name="Shen B."/>
        </authorList>
    </citation>
    <scope>NUCLEOTIDE SEQUENCE [LARGE SCALE GENOMIC DNA]</scope>
    <source>
        <strain evidence="1 2">NPDC001281</strain>
    </source>
</reference>
<dbReference type="InterPro" id="IPR003615">
    <property type="entry name" value="HNH_nuc"/>
</dbReference>
<evidence type="ECO:0000313" key="1">
    <source>
        <dbReference type="EMBL" id="MFF4774895.1"/>
    </source>
</evidence>